<evidence type="ECO:0000313" key="4">
    <source>
        <dbReference type="Proteomes" id="UP000224915"/>
    </source>
</evidence>
<proteinExistence type="predicted"/>
<dbReference type="InterPro" id="IPR001119">
    <property type="entry name" value="SLH_dom"/>
</dbReference>
<dbReference type="Pfam" id="PF00395">
    <property type="entry name" value="SLH"/>
    <property type="match status" value="1"/>
</dbReference>
<dbReference type="InterPro" id="IPR036928">
    <property type="entry name" value="AS_sf"/>
</dbReference>
<accession>A0A2A9D139</accession>
<dbReference type="EMBL" id="PDJD01000001">
    <property type="protein sequence ID" value="PFG20353.1"/>
    <property type="molecule type" value="Genomic_DNA"/>
</dbReference>
<comment type="caution">
    <text evidence="3">The sequence shown here is derived from an EMBL/GenBank/DDBJ whole genome shotgun (WGS) entry which is preliminary data.</text>
</comment>
<name>A0A2A9D139_9MICO</name>
<reference evidence="3 4" key="1">
    <citation type="submission" date="2017-10" db="EMBL/GenBank/DDBJ databases">
        <title>Sequencing the genomes of 1000 actinobacteria strains.</title>
        <authorList>
            <person name="Klenk H.-P."/>
        </authorList>
    </citation>
    <scope>NUCLEOTIDE SEQUENCE [LARGE SCALE GENOMIC DNA]</scope>
    <source>
        <strain evidence="3 4">DSM 21801</strain>
    </source>
</reference>
<protein>
    <submittedName>
        <fullName evidence="3">Amidase</fullName>
    </submittedName>
</protein>
<evidence type="ECO:0000259" key="2">
    <source>
        <dbReference type="PROSITE" id="PS51272"/>
    </source>
</evidence>
<keyword evidence="1" id="KW-0732">Signal</keyword>
<feature type="signal peptide" evidence="1">
    <location>
        <begin position="1"/>
        <end position="41"/>
    </location>
</feature>
<feature type="domain" description="SLH" evidence="2">
    <location>
        <begin position="816"/>
        <end position="880"/>
    </location>
</feature>
<feature type="domain" description="SLH" evidence="2">
    <location>
        <begin position="881"/>
        <end position="947"/>
    </location>
</feature>
<dbReference type="SUPFAM" id="SSF75304">
    <property type="entry name" value="Amidase signature (AS) enzymes"/>
    <property type="match status" value="1"/>
</dbReference>
<evidence type="ECO:0000256" key="1">
    <source>
        <dbReference type="SAM" id="SignalP"/>
    </source>
</evidence>
<dbReference type="PANTHER" id="PTHR42678:SF34">
    <property type="entry name" value="OS04G0183300 PROTEIN"/>
    <property type="match status" value="1"/>
</dbReference>
<keyword evidence="4" id="KW-1185">Reference proteome</keyword>
<organism evidence="3 4">
    <name type="scientific">Serinibacter salmoneus</name>
    <dbReference type="NCBI Taxonomy" id="556530"/>
    <lineage>
        <taxon>Bacteria</taxon>
        <taxon>Bacillati</taxon>
        <taxon>Actinomycetota</taxon>
        <taxon>Actinomycetes</taxon>
        <taxon>Micrococcales</taxon>
        <taxon>Beutenbergiaceae</taxon>
        <taxon>Serinibacter</taxon>
    </lineage>
</organism>
<dbReference type="AlphaFoldDB" id="A0A2A9D139"/>
<dbReference type="Pfam" id="PF01425">
    <property type="entry name" value="Amidase"/>
    <property type="match status" value="1"/>
</dbReference>
<dbReference type="PANTHER" id="PTHR42678">
    <property type="entry name" value="AMIDASE"/>
    <property type="match status" value="1"/>
</dbReference>
<dbReference type="InterPro" id="IPR023631">
    <property type="entry name" value="Amidase_dom"/>
</dbReference>
<feature type="chain" id="PRO_5012450858" evidence="1">
    <location>
        <begin position="42"/>
        <end position="1007"/>
    </location>
</feature>
<sequence>MNSPMRSPRGHHPSAARRAPALLAALGTVLATSLAALPAQAITSVESDEGITWEIHDAAPPSLDTGSIRTASDSPIQGFGNIFVEVEAPEGVAEPRLNGEMVRGFGLTFDGDASYESTQSVDFAGVLVTRGVDVETSGSSIRFLDSLTNTTSEPITVSVSFGGSLGYGEGETQGLVKSTTSGDARIGTDDSWALVATPDEDTRPVGIAFGEVDRMGNQQRDPFETPLAVEGGEASFYGFVNEIEIEPGTTASFARFVTLGETGSERLETAAQSVAELAAAPDLAGLTVPEVCTIVNWDISALPGYDAAVCEDVTALPTPAAPDAPAPVTSVAYDVVGKTIEELKADMAAGVVTSEEITQAYLDRIAVYDGGPQGFHAFITVADDALEQARAADEARAAGEDGELLGIPIAVKDLYDTFDMPTTGGSRALEGFQPEQDAFQVAQLREAGAIIIGKANTSEFAFSGGFSESGWMQTWNALYPSKTSFGSSGGSAVSVATSMAAGAMGTQTGVSLYAPTTGASLTMFRGTDGMSSGTGVIPLTWYQDYAGPIARTVTDLATMLNATTGTDPLDPLTAEADEHRPEDWSDSLDASALEGMRLGYLPDSFDSNYATNGTGEFLETQLSMFEDAGANVVQMSDPPSNGRSPSGSRGMEGWARYIELHENFPYENGNEVYASDAVLPYNQRSLGDTPRLTEEEVEAWVEYRDGYKELIAEWMDEYDVDAVVYPGFISDMYNNDAQTSRLTSDRSTGVLTSSVGLPTVVVPAGTNPNGYSTSLQIVGRAWDDATVLGMGYALEQEIQGQQHTTFAPALTYVGESTSPFVDVSVEDMFFTEIAWLAEEGISTGWSTPQGQEYRPLQPIARDAMAAFLYRMAEVEDYTPPTTSPFTDVDTSDQFYTEIAWLAEQGISTGWSTPQGQEYRPLEPIARDAMAAFLYRMAEVEDYTAPTTSPFTDVATSNQFYTEIAWMQTSGISTGWEGNNGTSLYQPLTDVARDAMAAFLYRYDHLED</sequence>
<evidence type="ECO:0000313" key="3">
    <source>
        <dbReference type="EMBL" id="PFG20353.1"/>
    </source>
</evidence>
<dbReference type="Gene3D" id="3.90.1300.10">
    <property type="entry name" value="Amidase signature (AS) domain"/>
    <property type="match status" value="1"/>
</dbReference>
<dbReference type="PROSITE" id="PS51272">
    <property type="entry name" value="SLH"/>
    <property type="match status" value="3"/>
</dbReference>
<gene>
    <name evidence="3" type="ORF">ATL40_1951</name>
</gene>
<feature type="domain" description="SLH" evidence="2">
    <location>
        <begin position="948"/>
        <end position="1007"/>
    </location>
</feature>
<dbReference type="Proteomes" id="UP000224915">
    <property type="component" value="Unassembled WGS sequence"/>
</dbReference>